<organism evidence="3 4">
    <name type="scientific">Halomonas salipaludis</name>
    <dbReference type="NCBI Taxonomy" id="2032625"/>
    <lineage>
        <taxon>Bacteria</taxon>
        <taxon>Pseudomonadati</taxon>
        <taxon>Pseudomonadota</taxon>
        <taxon>Gammaproteobacteria</taxon>
        <taxon>Oceanospirillales</taxon>
        <taxon>Halomonadaceae</taxon>
        <taxon>Halomonas</taxon>
    </lineage>
</organism>
<dbReference type="Gene3D" id="2.30.30.240">
    <property type="entry name" value="PRC-barrel domain"/>
    <property type="match status" value="1"/>
</dbReference>
<keyword evidence="4" id="KW-1185">Reference proteome</keyword>
<evidence type="ECO:0000313" key="4">
    <source>
        <dbReference type="Proteomes" id="UP000217771"/>
    </source>
</evidence>
<accession>A0A2A2EP57</accession>
<dbReference type="OrthoDB" id="6182585at2"/>
<dbReference type="AlphaFoldDB" id="A0A2A2EP57"/>
<proteinExistence type="predicted"/>
<evidence type="ECO:0000256" key="1">
    <source>
        <dbReference type="SAM" id="MobiDB-lite"/>
    </source>
</evidence>
<dbReference type="EMBL" id="NSKB01000007">
    <property type="protein sequence ID" value="PAU75241.1"/>
    <property type="molecule type" value="Genomic_DNA"/>
</dbReference>
<protein>
    <submittedName>
        <fullName evidence="3">Uncharacterized protein</fullName>
    </submittedName>
</protein>
<comment type="caution">
    <text evidence="3">The sequence shown here is derived from an EMBL/GenBank/DDBJ whole genome shotgun (WGS) entry which is preliminary data.</text>
</comment>
<evidence type="ECO:0000313" key="3">
    <source>
        <dbReference type="EMBL" id="PAU75241.1"/>
    </source>
</evidence>
<name>A0A2A2EP57_9GAMM</name>
<keyword evidence="2" id="KW-0732">Signal</keyword>
<dbReference type="Gene3D" id="1.10.287.700">
    <property type="entry name" value="Helix hairpin bin"/>
    <property type="match status" value="1"/>
</dbReference>
<sequence>MRKTTLALSISLAAGGMALAGTAQAEVEGLYSADAIMDADVYLDSDPDENVGDVEDILLDDDMSVQAIVIETGATLGLGGRDVVLDNDHYRLETETDEDGDTVHRVYVDATADEFADLPEYDRDWWDQARENAAEAWEATREGAQSAWQRTREGAESIGDTVDETVNN</sequence>
<dbReference type="Proteomes" id="UP000217771">
    <property type="component" value="Unassembled WGS sequence"/>
</dbReference>
<reference evidence="3 4" key="1">
    <citation type="submission" date="2017-08" db="EMBL/GenBank/DDBJ databases">
        <title>Halomonas alkalisoli sp. nov., isolated from saline alkaline soil.</title>
        <authorList>
            <person name="Wang D."/>
            <person name="Zhang G."/>
        </authorList>
    </citation>
    <scope>NUCLEOTIDE SEQUENCE [LARGE SCALE GENOMIC DNA]</scope>
    <source>
        <strain evidence="3 4">WRN001</strain>
    </source>
</reference>
<feature type="chain" id="PRO_5012561848" evidence="2">
    <location>
        <begin position="26"/>
        <end position="168"/>
    </location>
</feature>
<evidence type="ECO:0000256" key="2">
    <source>
        <dbReference type="SAM" id="SignalP"/>
    </source>
</evidence>
<dbReference type="InterPro" id="IPR011033">
    <property type="entry name" value="PRC_barrel-like_sf"/>
</dbReference>
<dbReference type="SUPFAM" id="SSF50346">
    <property type="entry name" value="PRC-barrel domain"/>
    <property type="match status" value="1"/>
</dbReference>
<dbReference type="RefSeq" id="WP_095622436.1">
    <property type="nucleotide sequence ID" value="NZ_NSKB01000007.1"/>
</dbReference>
<feature type="region of interest" description="Disordered" evidence="1">
    <location>
        <begin position="142"/>
        <end position="168"/>
    </location>
</feature>
<feature type="signal peptide" evidence="2">
    <location>
        <begin position="1"/>
        <end position="25"/>
    </location>
</feature>
<gene>
    <name evidence="3" type="ORF">CK498_19030</name>
</gene>